<proteinExistence type="predicted"/>
<dbReference type="Gene3D" id="3.60.21.10">
    <property type="match status" value="1"/>
</dbReference>
<gene>
    <name evidence="1" type="ORF">G3N55_12335</name>
</gene>
<name>A0A6N9TQS2_DISTH</name>
<comment type="caution">
    <text evidence="1">The sequence shown here is derived from an EMBL/GenBank/DDBJ whole genome shotgun (WGS) entry which is preliminary data.</text>
</comment>
<dbReference type="EMBL" id="JAAGRR010000240">
    <property type="protein sequence ID" value="NDY43622.1"/>
    <property type="molecule type" value="Genomic_DNA"/>
</dbReference>
<evidence type="ECO:0000313" key="2">
    <source>
        <dbReference type="Proteomes" id="UP000469346"/>
    </source>
</evidence>
<sequence length="108" mass="11697">MPRRVRWIRDMKARQPGLLLLEAGDFLFADERPADEAARRRAEALLDLYAAAGYRAAAVGARDLSAGPGFCLDGARRRGLRLLSANLRVKGAAPVPAWTLLEAGGVRV</sequence>
<organism evidence="1 2">
    <name type="scientific">Dissulfurirhabdus thermomarina</name>
    <dbReference type="NCBI Taxonomy" id="1765737"/>
    <lineage>
        <taxon>Bacteria</taxon>
        <taxon>Deltaproteobacteria</taxon>
        <taxon>Dissulfurirhabdaceae</taxon>
        <taxon>Dissulfurirhabdus</taxon>
    </lineage>
</organism>
<reference evidence="1 2" key="1">
    <citation type="submission" date="2020-02" db="EMBL/GenBank/DDBJ databases">
        <title>Comparative genomics of sulfur disproportionating microorganisms.</title>
        <authorList>
            <person name="Ward L.M."/>
            <person name="Bertran E."/>
            <person name="Johnston D.T."/>
        </authorList>
    </citation>
    <scope>NUCLEOTIDE SEQUENCE [LARGE SCALE GENOMIC DNA]</scope>
    <source>
        <strain evidence="1 2">DSM 100025</strain>
    </source>
</reference>
<keyword evidence="2" id="KW-1185">Reference proteome</keyword>
<evidence type="ECO:0000313" key="1">
    <source>
        <dbReference type="EMBL" id="NDY43622.1"/>
    </source>
</evidence>
<protein>
    <submittedName>
        <fullName evidence="1">Uncharacterized protein</fullName>
    </submittedName>
</protein>
<feature type="non-terminal residue" evidence="1">
    <location>
        <position position="108"/>
    </location>
</feature>
<dbReference type="InterPro" id="IPR029052">
    <property type="entry name" value="Metallo-depent_PP-like"/>
</dbReference>
<dbReference type="SUPFAM" id="SSF56300">
    <property type="entry name" value="Metallo-dependent phosphatases"/>
    <property type="match status" value="1"/>
</dbReference>
<dbReference type="Proteomes" id="UP000469346">
    <property type="component" value="Unassembled WGS sequence"/>
</dbReference>
<dbReference type="AlphaFoldDB" id="A0A6N9TQS2"/>
<accession>A0A6N9TQS2</accession>